<feature type="transmembrane region" description="Helical" evidence="6">
    <location>
        <begin position="225"/>
        <end position="249"/>
    </location>
</feature>
<dbReference type="Gene3D" id="3.40.30.10">
    <property type="entry name" value="Glutaredoxin"/>
    <property type="match status" value="1"/>
</dbReference>
<reference evidence="8" key="1">
    <citation type="submission" date="2016-10" db="EMBL/GenBank/DDBJ databases">
        <authorList>
            <person name="de Groot N.N."/>
        </authorList>
    </citation>
    <scope>NUCLEOTIDE SEQUENCE</scope>
</reference>
<feature type="domain" description="Thioredoxin" evidence="7">
    <location>
        <begin position="459"/>
        <end position="596"/>
    </location>
</feature>
<evidence type="ECO:0000256" key="1">
    <source>
        <dbReference type="ARBA" id="ARBA00004651"/>
    </source>
</evidence>
<comment type="subcellular location">
    <subcellularLocation>
        <location evidence="1">Cell membrane</location>
        <topology evidence="1">Multi-pass membrane protein</topology>
    </subcellularLocation>
</comment>
<dbReference type="PROSITE" id="PS51352">
    <property type="entry name" value="THIOREDOXIN_2"/>
    <property type="match status" value="1"/>
</dbReference>
<dbReference type="Pfam" id="PF02683">
    <property type="entry name" value="DsbD_TM"/>
    <property type="match status" value="1"/>
</dbReference>
<feature type="transmembrane region" description="Helical" evidence="6">
    <location>
        <begin position="341"/>
        <end position="364"/>
    </location>
</feature>
<dbReference type="SUPFAM" id="SSF52833">
    <property type="entry name" value="Thioredoxin-like"/>
    <property type="match status" value="1"/>
</dbReference>
<evidence type="ECO:0000256" key="6">
    <source>
        <dbReference type="SAM" id="Phobius"/>
    </source>
</evidence>
<dbReference type="GO" id="GO:0045454">
    <property type="term" value="P:cell redox homeostasis"/>
    <property type="evidence" value="ECO:0007669"/>
    <property type="project" value="TreeGrafter"/>
</dbReference>
<feature type="transmembrane region" description="Helical" evidence="6">
    <location>
        <begin position="180"/>
        <end position="204"/>
    </location>
</feature>
<keyword evidence="4 6" id="KW-1133">Transmembrane helix</keyword>
<keyword evidence="8" id="KW-0560">Oxidoreductase</keyword>
<proteinExistence type="predicted"/>
<sequence length="596" mass="65607">MKKMILLILLMSSIIFAFNAPLIKQEFLKPSEAFKVETIKKNGIIKSKIILGKDIHIYQDSLKFKIVKPSIVELKPSLPKAIDDNGDKIYEHEVTIDIDIKEIESKVNSDYSLSIEFSGCSSSGICYQPVTKIFDFKHSNPTKNDNKKVEDKITTIDKISNLTEGASTKDIASVLVDESFIFILFLFFIFGLLLSLTPCIFPMIPILSSIIISNSDGNPTPAKGFFISLVYVLSMAVTYTVVGVIAGVMGADIQSSMQNPWVLTIFSAIFVGLAFSLFGYYEIALPSSWQNKLNGMSNNAQGKGGIVGIAIMGLLSALIVGPCVAPPLGGAILFISHTGDALLGGMALFIMSIGMGVPLLLIGAGSGKFMPRPGGWMTKVSQFFGITMLLLAIFMISRVLSDMITMILYSLFFIGFSIYLGLFNTQKISTIKDYISKILSIITIFYGLSIFIGAISGASSIIKPFEKFTNNSSLVIESKKESHLGYSIKRLEDEIKASNKPVVVDFGKKSCTACLELETITFPNPKVKELLKDFRFIQVDLSNNTQEDKEILAKYELFGTPNIIFFDKNNKFLDAKTVTGFIAPEPFIRHLESIKK</sequence>
<evidence type="ECO:0000256" key="2">
    <source>
        <dbReference type="ARBA" id="ARBA00022475"/>
    </source>
</evidence>
<keyword evidence="3 6" id="KW-0812">Transmembrane</keyword>
<name>A0A1W1EKY2_9ZZZZ</name>
<dbReference type="InterPro" id="IPR028250">
    <property type="entry name" value="DsbDN"/>
</dbReference>
<dbReference type="InterPro" id="IPR013766">
    <property type="entry name" value="Thioredoxin_domain"/>
</dbReference>
<dbReference type="SUPFAM" id="SSF74863">
    <property type="entry name" value="Thiol:disulfide interchange protein DsbD, N-terminal domain (DsbD-alpha)"/>
    <property type="match status" value="1"/>
</dbReference>
<evidence type="ECO:0000256" key="4">
    <source>
        <dbReference type="ARBA" id="ARBA00022989"/>
    </source>
</evidence>
<dbReference type="NCBIfam" id="NF001419">
    <property type="entry name" value="PRK00293.1"/>
    <property type="match status" value="1"/>
</dbReference>
<feature type="transmembrane region" description="Helical" evidence="6">
    <location>
        <begin position="376"/>
        <end position="397"/>
    </location>
</feature>
<dbReference type="GO" id="GO:0017004">
    <property type="term" value="P:cytochrome complex assembly"/>
    <property type="evidence" value="ECO:0007669"/>
    <property type="project" value="InterPro"/>
</dbReference>
<feature type="transmembrane region" description="Helical" evidence="6">
    <location>
        <begin position="304"/>
        <end position="335"/>
    </location>
</feature>
<feature type="transmembrane region" description="Helical" evidence="6">
    <location>
        <begin position="434"/>
        <end position="455"/>
    </location>
</feature>
<evidence type="ECO:0000256" key="5">
    <source>
        <dbReference type="ARBA" id="ARBA00023136"/>
    </source>
</evidence>
<dbReference type="InterPro" id="IPR036929">
    <property type="entry name" value="DsbDN_sf"/>
</dbReference>
<dbReference type="PANTHER" id="PTHR32234">
    <property type="entry name" value="THIOL:DISULFIDE INTERCHANGE PROTEIN DSBD"/>
    <property type="match status" value="1"/>
</dbReference>
<dbReference type="EMBL" id="FRYL01000041">
    <property type="protein sequence ID" value="SHO81525.1"/>
    <property type="molecule type" value="Genomic_DNA"/>
</dbReference>
<dbReference type="EC" id="1.8.1.8" evidence="8"/>
<dbReference type="Pfam" id="PF11412">
    <property type="entry name" value="DsbD_N"/>
    <property type="match status" value="1"/>
</dbReference>
<feature type="transmembrane region" description="Helical" evidence="6">
    <location>
        <begin position="261"/>
        <end position="283"/>
    </location>
</feature>
<accession>A0A1W1EKY2</accession>
<dbReference type="Gene3D" id="2.60.40.1250">
    <property type="entry name" value="Thiol:disulfide interchange protein DsbD, N-terminal domain"/>
    <property type="match status" value="1"/>
</dbReference>
<organism evidence="8">
    <name type="scientific">hydrothermal vent metagenome</name>
    <dbReference type="NCBI Taxonomy" id="652676"/>
    <lineage>
        <taxon>unclassified sequences</taxon>
        <taxon>metagenomes</taxon>
        <taxon>ecological metagenomes</taxon>
    </lineage>
</organism>
<dbReference type="InterPro" id="IPR003834">
    <property type="entry name" value="Cyt_c_assmbl_TM_dom"/>
</dbReference>
<evidence type="ECO:0000313" key="8">
    <source>
        <dbReference type="EMBL" id="SHO81525.1"/>
    </source>
</evidence>
<dbReference type="GO" id="GO:0005886">
    <property type="term" value="C:plasma membrane"/>
    <property type="evidence" value="ECO:0007669"/>
    <property type="project" value="UniProtKB-SubCell"/>
</dbReference>
<dbReference type="InterPro" id="IPR036249">
    <property type="entry name" value="Thioredoxin-like_sf"/>
</dbReference>
<gene>
    <name evidence="8" type="ORF">MNB_SV-15-1104</name>
</gene>
<evidence type="ECO:0000256" key="3">
    <source>
        <dbReference type="ARBA" id="ARBA00022692"/>
    </source>
</evidence>
<dbReference type="AlphaFoldDB" id="A0A1W1EKY2"/>
<keyword evidence="2" id="KW-1003">Cell membrane</keyword>
<feature type="transmembrane region" description="Helical" evidence="6">
    <location>
        <begin position="403"/>
        <end position="422"/>
    </location>
</feature>
<evidence type="ECO:0000259" key="7">
    <source>
        <dbReference type="PROSITE" id="PS51352"/>
    </source>
</evidence>
<protein>
    <submittedName>
        <fullName evidence="8">Cytochrome c-type biogenesis protein DsbD, protein-disulfide reductase</fullName>
        <ecNumber evidence="8">1.8.1.8</ecNumber>
    </submittedName>
</protein>
<dbReference type="Pfam" id="PF13098">
    <property type="entry name" value="Thioredoxin_2"/>
    <property type="match status" value="1"/>
</dbReference>
<dbReference type="InterPro" id="IPR012336">
    <property type="entry name" value="Thioredoxin-like_fold"/>
</dbReference>
<dbReference type="GO" id="GO:0047134">
    <property type="term" value="F:protein-disulfide reductase [NAD(P)H] activity"/>
    <property type="evidence" value="ECO:0007669"/>
    <property type="project" value="UniProtKB-EC"/>
</dbReference>
<dbReference type="PANTHER" id="PTHR32234:SF0">
    <property type="entry name" value="THIOL:DISULFIDE INTERCHANGE PROTEIN DSBD"/>
    <property type="match status" value="1"/>
</dbReference>
<keyword evidence="5 6" id="KW-0472">Membrane</keyword>